<dbReference type="PANTHER" id="PTHR11920:SF499">
    <property type="entry name" value="GUANYLATE CYCLASE DOMAIN-CONTAINING PROTEIN"/>
    <property type="match status" value="1"/>
</dbReference>
<keyword evidence="5" id="KW-0472">Membrane</keyword>
<sequence>MFSFTVRGRGLVNIDHIDSSFIIRHPCALHFWWMLKSFTKSIELSTQRLEAEKQKSDLLLSRMLPLPVLRRLRAQKTVPAESFDAVTIFFSDIVGFTTISANSTPMEIILDY</sequence>
<reference evidence="9 10" key="1">
    <citation type="submission" date="2021-06" db="EMBL/GenBank/DDBJ databases">
        <title>A haploid diamondback moth (Plutella xylostella L.) genome assembly resolves 31 chromosomes and identifies a diamide resistance mutation.</title>
        <authorList>
            <person name="Ward C.M."/>
            <person name="Perry K.D."/>
            <person name="Baker G."/>
            <person name="Powis K."/>
            <person name="Heckel D.G."/>
            <person name="Baxter S.W."/>
        </authorList>
    </citation>
    <scope>NUCLEOTIDE SEQUENCE [LARGE SCALE GENOMIC DNA]</scope>
    <source>
        <strain evidence="9 10">LV</strain>
        <tissue evidence="9">Single pupa</tissue>
    </source>
</reference>
<comment type="caution">
    <text evidence="9">The sequence shown here is derived from an EMBL/GenBank/DDBJ whole genome shotgun (WGS) entry which is preliminary data.</text>
</comment>
<evidence type="ECO:0000256" key="4">
    <source>
        <dbReference type="ARBA" id="ARBA00022989"/>
    </source>
</evidence>
<accession>A0ABQ7QTT6</accession>
<evidence type="ECO:0000256" key="1">
    <source>
        <dbReference type="ARBA" id="ARBA00004370"/>
    </source>
</evidence>
<dbReference type="PROSITE" id="PS50125">
    <property type="entry name" value="GUANYLATE_CYCLASE_2"/>
    <property type="match status" value="1"/>
</dbReference>
<evidence type="ECO:0000256" key="5">
    <source>
        <dbReference type="ARBA" id="ARBA00023136"/>
    </source>
</evidence>
<proteinExistence type="predicted"/>
<dbReference type="InterPro" id="IPR050401">
    <property type="entry name" value="Cyclic_nucleotide_synthase"/>
</dbReference>
<feature type="domain" description="Guanylate cyclase" evidence="8">
    <location>
        <begin position="87"/>
        <end position="112"/>
    </location>
</feature>
<dbReference type="Proteomes" id="UP000823941">
    <property type="component" value="Chromosome 8"/>
</dbReference>
<keyword evidence="2" id="KW-0812">Transmembrane</keyword>
<keyword evidence="7" id="KW-0456">Lyase</keyword>
<evidence type="ECO:0000256" key="3">
    <source>
        <dbReference type="ARBA" id="ARBA00022741"/>
    </source>
</evidence>
<keyword evidence="10" id="KW-1185">Reference proteome</keyword>
<keyword evidence="3" id="KW-0547">Nucleotide-binding</keyword>
<comment type="subcellular location">
    <subcellularLocation>
        <location evidence="1">Membrane</location>
    </subcellularLocation>
</comment>
<evidence type="ECO:0000256" key="6">
    <source>
        <dbReference type="ARBA" id="ARBA00023180"/>
    </source>
</evidence>
<dbReference type="SUPFAM" id="SSF55073">
    <property type="entry name" value="Nucleotide cyclase"/>
    <property type="match status" value="1"/>
</dbReference>
<dbReference type="Pfam" id="PF00211">
    <property type="entry name" value="Guanylate_cyc"/>
    <property type="match status" value="1"/>
</dbReference>
<evidence type="ECO:0000259" key="8">
    <source>
        <dbReference type="PROSITE" id="PS50125"/>
    </source>
</evidence>
<evidence type="ECO:0000256" key="7">
    <source>
        <dbReference type="ARBA" id="ARBA00023239"/>
    </source>
</evidence>
<keyword evidence="6" id="KW-0325">Glycoprotein</keyword>
<dbReference type="PANTHER" id="PTHR11920">
    <property type="entry name" value="GUANYLYL CYCLASE"/>
    <property type="match status" value="1"/>
</dbReference>
<dbReference type="EMBL" id="JAHIBW010000008">
    <property type="protein sequence ID" value="KAG7308421.1"/>
    <property type="molecule type" value="Genomic_DNA"/>
</dbReference>
<dbReference type="Gene3D" id="6.10.250.780">
    <property type="match status" value="1"/>
</dbReference>
<gene>
    <name evidence="9" type="ORF">JYU34_005621</name>
</gene>
<protein>
    <recommendedName>
        <fullName evidence="8">Guanylate cyclase domain-containing protein</fullName>
    </recommendedName>
</protein>
<evidence type="ECO:0000313" key="9">
    <source>
        <dbReference type="EMBL" id="KAG7308421.1"/>
    </source>
</evidence>
<dbReference type="InterPro" id="IPR001054">
    <property type="entry name" value="A/G_cyclase"/>
</dbReference>
<organism evidence="9 10">
    <name type="scientific">Plutella xylostella</name>
    <name type="common">Diamondback moth</name>
    <name type="synonym">Plutella maculipennis</name>
    <dbReference type="NCBI Taxonomy" id="51655"/>
    <lineage>
        <taxon>Eukaryota</taxon>
        <taxon>Metazoa</taxon>
        <taxon>Ecdysozoa</taxon>
        <taxon>Arthropoda</taxon>
        <taxon>Hexapoda</taxon>
        <taxon>Insecta</taxon>
        <taxon>Pterygota</taxon>
        <taxon>Neoptera</taxon>
        <taxon>Endopterygota</taxon>
        <taxon>Lepidoptera</taxon>
        <taxon>Glossata</taxon>
        <taxon>Ditrysia</taxon>
        <taxon>Yponomeutoidea</taxon>
        <taxon>Plutellidae</taxon>
        <taxon>Plutella</taxon>
    </lineage>
</organism>
<keyword evidence="4" id="KW-1133">Transmembrane helix</keyword>
<evidence type="ECO:0000256" key="2">
    <source>
        <dbReference type="ARBA" id="ARBA00022692"/>
    </source>
</evidence>
<name>A0ABQ7QTT6_PLUXY</name>
<evidence type="ECO:0000313" key="10">
    <source>
        <dbReference type="Proteomes" id="UP000823941"/>
    </source>
</evidence>
<dbReference type="InterPro" id="IPR029787">
    <property type="entry name" value="Nucleotide_cyclase"/>
</dbReference>
<dbReference type="Gene3D" id="3.30.70.1230">
    <property type="entry name" value="Nucleotide cyclase"/>
    <property type="match status" value="1"/>
</dbReference>